<evidence type="ECO:0000259" key="1">
    <source>
        <dbReference type="Pfam" id="PF13087"/>
    </source>
</evidence>
<dbReference type="Gene3D" id="3.40.50.300">
    <property type="entry name" value="P-loop containing nucleotide triphosphate hydrolases"/>
    <property type="match status" value="1"/>
</dbReference>
<reference evidence="2" key="1">
    <citation type="journal article" date="2014" name="Front. Microbiol.">
        <title>High frequency of phylogenetically diverse reductive dehalogenase-homologous genes in deep subseafloor sedimentary metagenomes.</title>
        <authorList>
            <person name="Kawai M."/>
            <person name="Futagami T."/>
            <person name="Toyoda A."/>
            <person name="Takaki Y."/>
            <person name="Nishi S."/>
            <person name="Hori S."/>
            <person name="Arai W."/>
            <person name="Tsubouchi T."/>
            <person name="Morono Y."/>
            <person name="Uchiyama I."/>
            <person name="Ito T."/>
            <person name="Fujiyama A."/>
            <person name="Inagaki F."/>
            <person name="Takami H."/>
        </authorList>
    </citation>
    <scope>NUCLEOTIDE SEQUENCE</scope>
    <source>
        <strain evidence="2">Expedition CK06-06</strain>
    </source>
</reference>
<feature type="domain" description="DNA2/NAM7 helicase-like C-terminal" evidence="1">
    <location>
        <begin position="40"/>
        <end position="232"/>
    </location>
</feature>
<sequence>IVVVGDDRQLPPTTFFESAIDVDEEYSESVTIDLESILGLCVSQGIPQKMLRWHYRSQHESLITVSNYEFYDDKLVVFPSPIKDMKELGLVYHYLPDTEYGRGKSRSNIGEAKYVAQCVMDHAQNYPELTLGVAAFSMSQMEAVRDQLEILRRLDPSKEEFFHSHPEEPFFVKNLENVQGDERDVIYISVGYGRTSDGRISMNFGPINKDGGERRLNVLITRARKRCEVFTNLKADDIDLSRTKSRGVQVLKRFLNYADTGHLDIPLPTNGDA</sequence>
<dbReference type="InterPro" id="IPR047187">
    <property type="entry name" value="SF1_C_Upf1"/>
</dbReference>
<organism evidence="2">
    <name type="scientific">marine sediment metagenome</name>
    <dbReference type="NCBI Taxonomy" id="412755"/>
    <lineage>
        <taxon>unclassified sequences</taxon>
        <taxon>metagenomes</taxon>
        <taxon>ecological metagenomes</taxon>
    </lineage>
</organism>
<feature type="non-terminal residue" evidence="2">
    <location>
        <position position="1"/>
    </location>
</feature>
<proteinExistence type="predicted"/>
<dbReference type="FunFam" id="3.40.50.300:FF:002063">
    <property type="entry name" value="DNA helicase related protein"/>
    <property type="match status" value="1"/>
</dbReference>
<dbReference type="PANTHER" id="PTHR10887:SF530">
    <property type="entry name" value="SUPERFAMILY I DNA HELICASES"/>
    <property type="match status" value="1"/>
</dbReference>
<dbReference type="InterPro" id="IPR045055">
    <property type="entry name" value="DNA2/NAM7-like"/>
</dbReference>
<dbReference type="CDD" id="cd18808">
    <property type="entry name" value="SF1_C_Upf1"/>
    <property type="match status" value="1"/>
</dbReference>
<name>X0U8S7_9ZZZZ</name>
<dbReference type="AlphaFoldDB" id="X0U8S7"/>
<evidence type="ECO:0000313" key="2">
    <source>
        <dbReference type="EMBL" id="GAG02209.1"/>
    </source>
</evidence>
<comment type="caution">
    <text evidence="2">The sequence shown here is derived from an EMBL/GenBank/DDBJ whole genome shotgun (WGS) entry which is preliminary data.</text>
</comment>
<gene>
    <name evidence="2" type="ORF">S01H1_32317</name>
</gene>
<dbReference type="Pfam" id="PF13087">
    <property type="entry name" value="AAA_12"/>
    <property type="match status" value="1"/>
</dbReference>
<dbReference type="PANTHER" id="PTHR10887">
    <property type="entry name" value="DNA2/NAM7 HELICASE FAMILY"/>
    <property type="match status" value="1"/>
</dbReference>
<protein>
    <recommendedName>
        <fullName evidence="1">DNA2/NAM7 helicase-like C-terminal domain-containing protein</fullName>
    </recommendedName>
</protein>
<dbReference type="InterPro" id="IPR027417">
    <property type="entry name" value="P-loop_NTPase"/>
</dbReference>
<dbReference type="SUPFAM" id="SSF52540">
    <property type="entry name" value="P-loop containing nucleoside triphosphate hydrolases"/>
    <property type="match status" value="1"/>
</dbReference>
<dbReference type="InterPro" id="IPR041679">
    <property type="entry name" value="DNA2/NAM7-like_C"/>
</dbReference>
<accession>X0U8S7</accession>
<feature type="non-terminal residue" evidence="2">
    <location>
        <position position="273"/>
    </location>
</feature>
<dbReference type="EMBL" id="BARS01020001">
    <property type="protein sequence ID" value="GAG02209.1"/>
    <property type="molecule type" value="Genomic_DNA"/>
</dbReference>